<feature type="region of interest" description="Disordered" evidence="1">
    <location>
        <begin position="1"/>
        <end position="42"/>
    </location>
</feature>
<dbReference type="AlphaFoldDB" id="A0A812KG87"/>
<reference evidence="2" key="1">
    <citation type="submission" date="2021-02" db="EMBL/GenBank/DDBJ databases">
        <authorList>
            <person name="Dougan E. K."/>
            <person name="Rhodes N."/>
            <person name="Thang M."/>
            <person name="Chan C."/>
        </authorList>
    </citation>
    <scope>NUCLEOTIDE SEQUENCE</scope>
</reference>
<proteinExistence type="predicted"/>
<dbReference type="EMBL" id="CAJNDS010000618">
    <property type="protein sequence ID" value="CAE7223197.1"/>
    <property type="molecule type" value="Genomic_DNA"/>
</dbReference>
<sequence length="109" mass="11368">MEDPDFSMKATSPLANKGDPHQGEAGGGAGCVAGDGPDHSGGKYLADGLDHCGGEAAVLLDLDFPDPFADFFEPEKSDKHQAGNLDFEVLPHVLAFTAPFSSGHRSVQE</sequence>
<dbReference type="Proteomes" id="UP000604046">
    <property type="component" value="Unassembled WGS sequence"/>
</dbReference>
<comment type="caution">
    <text evidence="2">The sequence shown here is derived from an EMBL/GenBank/DDBJ whole genome shotgun (WGS) entry which is preliminary data.</text>
</comment>
<gene>
    <name evidence="2" type="ORF">SNAT2548_LOCUS8390</name>
</gene>
<accession>A0A812KG87</accession>
<feature type="compositionally biased region" description="Gly residues" evidence="1">
    <location>
        <begin position="24"/>
        <end position="33"/>
    </location>
</feature>
<organism evidence="2 3">
    <name type="scientific">Symbiodinium natans</name>
    <dbReference type="NCBI Taxonomy" id="878477"/>
    <lineage>
        <taxon>Eukaryota</taxon>
        <taxon>Sar</taxon>
        <taxon>Alveolata</taxon>
        <taxon>Dinophyceae</taxon>
        <taxon>Suessiales</taxon>
        <taxon>Symbiodiniaceae</taxon>
        <taxon>Symbiodinium</taxon>
    </lineage>
</organism>
<name>A0A812KG87_9DINO</name>
<keyword evidence="3" id="KW-1185">Reference proteome</keyword>
<protein>
    <submittedName>
        <fullName evidence="2">Uncharacterized protein</fullName>
    </submittedName>
</protein>
<evidence type="ECO:0000313" key="3">
    <source>
        <dbReference type="Proteomes" id="UP000604046"/>
    </source>
</evidence>
<evidence type="ECO:0000313" key="2">
    <source>
        <dbReference type="EMBL" id="CAE7223197.1"/>
    </source>
</evidence>
<evidence type="ECO:0000256" key="1">
    <source>
        <dbReference type="SAM" id="MobiDB-lite"/>
    </source>
</evidence>